<keyword evidence="9" id="KW-1278">Translocase</keyword>
<evidence type="ECO:0000256" key="3">
    <source>
        <dbReference type="ARBA" id="ARBA00022448"/>
    </source>
</evidence>
<comment type="subcellular location">
    <subcellularLocation>
        <location evidence="2">Cell inner membrane</location>
    </subcellularLocation>
    <subcellularLocation>
        <location evidence="1">Cell membrane</location>
        <topology evidence="1">Peripheral membrane protein</topology>
    </subcellularLocation>
</comment>
<dbReference type="GO" id="GO:0005524">
    <property type="term" value="F:ATP binding"/>
    <property type="evidence" value="ECO:0007669"/>
    <property type="project" value="UniProtKB-KW"/>
</dbReference>
<dbReference type="InterPro" id="IPR017871">
    <property type="entry name" value="ABC_transporter-like_CS"/>
</dbReference>
<dbReference type="InterPro" id="IPR027417">
    <property type="entry name" value="P-loop_NTPase"/>
</dbReference>
<dbReference type="GO" id="GO:0016887">
    <property type="term" value="F:ATP hydrolysis activity"/>
    <property type="evidence" value="ECO:0007669"/>
    <property type="project" value="InterPro"/>
</dbReference>
<dbReference type="PANTHER" id="PTHR43790:SF9">
    <property type="entry name" value="GALACTOFURANOSE TRANSPORTER ATP-BINDING PROTEIN YTFR"/>
    <property type="match status" value="1"/>
</dbReference>
<evidence type="ECO:0000256" key="4">
    <source>
        <dbReference type="ARBA" id="ARBA00022475"/>
    </source>
</evidence>
<dbReference type="InterPro" id="IPR050107">
    <property type="entry name" value="ABC_carbohydrate_import_ATPase"/>
</dbReference>
<dbReference type="RefSeq" id="WP_230754087.1">
    <property type="nucleotide sequence ID" value="NZ_JAINWA010000001.1"/>
</dbReference>
<protein>
    <submittedName>
        <fullName evidence="12">Sugar ABC transporter ATP-binding protein</fullName>
    </submittedName>
</protein>
<dbReference type="FunFam" id="3.40.50.300:FF:000127">
    <property type="entry name" value="Ribose import ATP-binding protein RbsA"/>
    <property type="match status" value="1"/>
</dbReference>
<evidence type="ECO:0000256" key="2">
    <source>
        <dbReference type="ARBA" id="ARBA00004533"/>
    </source>
</evidence>
<proteinExistence type="predicted"/>
<dbReference type="Gene3D" id="3.40.50.300">
    <property type="entry name" value="P-loop containing nucleotide triphosphate hydrolases"/>
    <property type="match status" value="2"/>
</dbReference>
<keyword evidence="8 12" id="KW-0067">ATP-binding</keyword>
<dbReference type="SUPFAM" id="SSF52540">
    <property type="entry name" value="P-loop containing nucleoside triphosphate hydrolases"/>
    <property type="match status" value="2"/>
</dbReference>
<sequence>MSEALLRATHISKSFSMVQALSDVNFDLQKGEVHALLGENGAGKSTLMKIFSGVYIKDEGELFIKGQQTELHTPAQAQALGIGIIHQELNLCRHLTVAENIFLGREQTALGVTKTKEQNRRAQELLDRLNVDLDPRALVRELPVSKQQMVEICKTLSMNADIIIMDEPTSALTDKEIDDLFRIIHELKKQGKGIVYISHRLEELSRITDRITILRDGKFISTHQFGDVTLPEIIAKMVGRNLKEKFPRIESIPGKTVLEVKNLNAGKSVRNVSFEVRQGEILGLAGLMGAGRTETIRALFGADKKDSGTIELEGRVTDIRQPSDAIRAGIFAVPEDRKHDGLCVKLSVLDNLTIPNLDMVSVGGVLNRKKAAALANRMVQNLKIKTPHLNQYVRNLSGGNQQKIVVGKWLLRDAKIVMFDEPTRGIDVAAKVEIYNIMNELKKQGVGVLFVSSELPEILGMSDRVLVFCNGKITANLVTAQTNQEEILHYATRFE</sequence>
<keyword evidence="10" id="KW-0472">Membrane</keyword>
<dbReference type="CDD" id="cd03215">
    <property type="entry name" value="ABC_Carb_Monos_II"/>
    <property type="match status" value="1"/>
</dbReference>
<dbReference type="EMBL" id="JAINWA010000001">
    <property type="protein sequence ID" value="MCD1654144.1"/>
    <property type="molecule type" value="Genomic_DNA"/>
</dbReference>
<dbReference type="SMART" id="SM00382">
    <property type="entry name" value="AAA"/>
    <property type="match status" value="2"/>
</dbReference>
<keyword evidence="4" id="KW-1003">Cell membrane</keyword>
<gene>
    <name evidence="12" type="ORF">K7J14_05450</name>
</gene>
<evidence type="ECO:0000313" key="13">
    <source>
        <dbReference type="Proteomes" id="UP001198163"/>
    </source>
</evidence>
<evidence type="ECO:0000256" key="5">
    <source>
        <dbReference type="ARBA" id="ARBA00022597"/>
    </source>
</evidence>
<feature type="domain" description="ABC transporter" evidence="11">
    <location>
        <begin position="6"/>
        <end position="241"/>
    </location>
</feature>
<feature type="domain" description="ABC transporter" evidence="11">
    <location>
        <begin position="252"/>
        <end position="495"/>
    </location>
</feature>
<keyword evidence="7" id="KW-0547">Nucleotide-binding</keyword>
<keyword evidence="5" id="KW-0762">Sugar transport</keyword>
<reference evidence="12" key="1">
    <citation type="submission" date="2021-08" db="EMBL/GenBank/DDBJ databases">
        <title>Comparative analyses of Brucepasteria parasyntrophica and Teretinema zuelzerae.</title>
        <authorList>
            <person name="Song Y."/>
            <person name="Brune A."/>
        </authorList>
    </citation>
    <scope>NUCLEOTIDE SEQUENCE</scope>
    <source>
        <strain evidence="12">DSM 1903</strain>
    </source>
</reference>
<dbReference type="CDD" id="cd03216">
    <property type="entry name" value="ABC_Carb_Monos_I"/>
    <property type="match status" value="1"/>
</dbReference>
<evidence type="ECO:0000259" key="11">
    <source>
        <dbReference type="PROSITE" id="PS50893"/>
    </source>
</evidence>
<dbReference type="InterPro" id="IPR003439">
    <property type="entry name" value="ABC_transporter-like_ATP-bd"/>
</dbReference>
<evidence type="ECO:0000256" key="1">
    <source>
        <dbReference type="ARBA" id="ARBA00004202"/>
    </source>
</evidence>
<dbReference type="AlphaFoldDB" id="A0AAE3EGB1"/>
<dbReference type="GO" id="GO:0005886">
    <property type="term" value="C:plasma membrane"/>
    <property type="evidence" value="ECO:0007669"/>
    <property type="project" value="UniProtKB-SubCell"/>
</dbReference>
<comment type="caution">
    <text evidence="12">The sequence shown here is derived from an EMBL/GenBank/DDBJ whole genome shotgun (WGS) entry which is preliminary data.</text>
</comment>
<dbReference type="Pfam" id="PF00005">
    <property type="entry name" value="ABC_tran"/>
    <property type="match status" value="2"/>
</dbReference>
<evidence type="ECO:0000256" key="10">
    <source>
        <dbReference type="ARBA" id="ARBA00023136"/>
    </source>
</evidence>
<organism evidence="12 13">
    <name type="scientific">Teretinema zuelzerae</name>
    <dbReference type="NCBI Taxonomy" id="156"/>
    <lineage>
        <taxon>Bacteria</taxon>
        <taxon>Pseudomonadati</taxon>
        <taxon>Spirochaetota</taxon>
        <taxon>Spirochaetia</taxon>
        <taxon>Spirochaetales</taxon>
        <taxon>Treponemataceae</taxon>
        <taxon>Teretinema</taxon>
    </lineage>
</organism>
<keyword evidence="13" id="KW-1185">Reference proteome</keyword>
<evidence type="ECO:0000256" key="6">
    <source>
        <dbReference type="ARBA" id="ARBA00022737"/>
    </source>
</evidence>
<name>A0AAE3EGB1_9SPIR</name>
<dbReference type="GO" id="GO:0015749">
    <property type="term" value="P:monosaccharide transmembrane transport"/>
    <property type="evidence" value="ECO:0007669"/>
    <property type="project" value="UniProtKB-ARBA"/>
</dbReference>
<accession>A0AAE3EGB1</accession>
<dbReference type="FunFam" id="3.40.50.300:FF:000126">
    <property type="entry name" value="Galactose/methyl galactoside import ATP-binding protein MglA"/>
    <property type="match status" value="1"/>
</dbReference>
<evidence type="ECO:0000256" key="8">
    <source>
        <dbReference type="ARBA" id="ARBA00022840"/>
    </source>
</evidence>
<keyword evidence="6" id="KW-0677">Repeat</keyword>
<dbReference type="InterPro" id="IPR003593">
    <property type="entry name" value="AAA+_ATPase"/>
</dbReference>
<evidence type="ECO:0000256" key="7">
    <source>
        <dbReference type="ARBA" id="ARBA00022741"/>
    </source>
</evidence>
<evidence type="ECO:0000313" key="12">
    <source>
        <dbReference type="EMBL" id="MCD1654144.1"/>
    </source>
</evidence>
<evidence type="ECO:0000256" key="9">
    <source>
        <dbReference type="ARBA" id="ARBA00022967"/>
    </source>
</evidence>
<dbReference type="PROSITE" id="PS00211">
    <property type="entry name" value="ABC_TRANSPORTER_1"/>
    <property type="match status" value="1"/>
</dbReference>
<dbReference type="PROSITE" id="PS50893">
    <property type="entry name" value="ABC_TRANSPORTER_2"/>
    <property type="match status" value="2"/>
</dbReference>
<keyword evidence="3" id="KW-0813">Transport</keyword>
<dbReference type="PANTHER" id="PTHR43790">
    <property type="entry name" value="CARBOHYDRATE TRANSPORT ATP-BINDING PROTEIN MG119-RELATED"/>
    <property type="match status" value="1"/>
</dbReference>
<dbReference type="Proteomes" id="UP001198163">
    <property type="component" value="Unassembled WGS sequence"/>
</dbReference>